<accession>A0A4R6LVE6</accession>
<keyword evidence="2" id="KW-1185">Reference proteome</keyword>
<proteinExistence type="predicted"/>
<gene>
    <name evidence="1" type="ORF">CGZ94_12740</name>
</gene>
<dbReference type="OrthoDB" id="4775330at2"/>
<sequence length="178" mass="19560">MDADALDQLLQRVSERAGRRRAAGLVAAHDDLAEVSVAPGRWVVRSHSMEHVADETGIHCWQVLSAAGARPVEHDHPPGWVHPLVGMLWPDRLPVWGRPGDRFRPVQMIEGMHGPAQLVLRTARPLLAGEPPGAVGTLELDPELLCCTRLELPASTWTLREYRTIAETRPGPPDRVGP</sequence>
<comment type="caution">
    <text evidence="1">The sequence shown here is derived from an EMBL/GenBank/DDBJ whole genome shotgun (WGS) entry which is preliminary data.</text>
</comment>
<reference evidence="1 2" key="1">
    <citation type="submission" date="2017-07" db="EMBL/GenBank/DDBJ databases">
        <title>Draft whole genome sequences of clinical Proprionibacteriaceae strains.</title>
        <authorList>
            <person name="Bernier A.-M."/>
            <person name="Bernard K."/>
            <person name="Domingo M.-C."/>
        </authorList>
    </citation>
    <scope>NUCLEOTIDE SEQUENCE [LARGE SCALE GENOMIC DNA]</scope>
    <source>
        <strain evidence="1 2">NML 030167</strain>
    </source>
</reference>
<evidence type="ECO:0000313" key="1">
    <source>
        <dbReference type="EMBL" id="OYO12764.1"/>
    </source>
</evidence>
<dbReference type="EMBL" id="NMVO01000014">
    <property type="protein sequence ID" value="OYO12764.1"/>
    <property type="molecule type" value="Genomic_DNA"/>
</dbReference>
<organism evidence="1 2">
    <name type="scientific">Enemella evansiae</name>
    <dbReference type="NCBI Taxonomy" id="2016499"/>
    <lineage>
        <taxon>Bacteria</taxon>
        <taxon>Bacillati</taxon>
        <taxon>Actinomycetota</taxon>
        <taxon>Actinomycetes</taxon>
        <taxon>Propionibacteriales</taxon>
        <taxon>Propionibacteriaceae</taxon>
        <taxon>Enemella</taxon>
    </lineage>
</organism>
<dbReference type="Proteomes" id="UP000215896">
    <property type="component" value="Unassembled WGS sequence"/>
</dbReference>
<name>A0A255GIG0_9ACTN</name>
<dbReference type="AlphaFoldDB" id="A0A255GIG0"/>
<evidence type="ECO:0000313" key="2">
    <source>
        <dbReference type="Proteomes" id="UP000215896"/>
    </source>
</evidence>
<protein>
    <submittedName>
        <fullName evidence="1">Uncharacterized protein</fullName>
    </submittedName>
</protein>
<accession>A0A255GIG0</accession>
<dbReference type="RefSeq" id="WP_094355296.1">
    <property type="nucleotide sequence ID" value="NZ_NMVK01000001.1"/>
</dbReference>